<dbReference type="EMBL" id="CP022163">
    <property type="protein sequence ID" value="ATB32395.1"/>
    <property type="molecule type" value="Genomic_DNA"/>
</dbReference>
<dbReference type="OrthoDB" id="5490531at2"/>
<dbReference type="KEGG" id="mbd:MEBOL_005873"/>
<feature type="signal peptide" evidence="2">
    <location>
        <begin position="1"/>
        <end position="24"/>
    </location>
</feature>
<gene>
    <name evidence="3" type="ORF">MEBOL_005873</name>
</gene>
<dbReference type="AlphaFoldDB" id="A0A250IKV6"/>
<protein>
    <recommendedName>
        <fullName evidence="5">Lipoprotein</fullName>
    </recommendedName>
</protein>
<name>A0A250IKV6_9BACT</name>
<feature type="chain" id="PRO_5012535445" description="Lipoprotein" evidence="2">
    <location>
        <begin position="25"/>
        <end position="404"/>
    </location>
</feature>
<evidence type="ECO:0000256" key="1">
    <source>
        <dbReference type="SAM" id="MobiDB-lite"/>
    </source>
</evidence>
<evidence type="ECO:0000256" key="2">
    <source>
        <dbReference type="SAM" id="SignalP"/>
    </source>
</evidence>
<feature type="region of interest" description="Disordered" evidence="1">
    <location>
        <begin position="383"/>
        <end position="404"/>
    </location>
</feature>
<keyword evidence="4" id="KW-1185">Reference proteome</keyword>
<proteinExistence type="predicted"/>
<dbReference type="RefSeq" id="WP_095980574.1">
    <property type="nucleotide sequence ID" value="NZ_CP022163.1"/>
</dbReference>
<dbReference type="PROSITE" id="PS51257">
    <property type="entry name" value="PROKAR_LIPOPROTEIN"/>
    <property type="match status" value="1"/>
</dbReference>
<evidence type="ECO:0000313" key="4">
    <source>
        <dbReference type="Proteomes" id="UP000217289"/>
    </source>
</evidence>
<reference evidence="3 4" key="1">
    <citation type="submission" date="2017-06" db="EMBL/GenBank/DDBJ databases">
        <authorList>
            <person name="Kim H.J."/>
            <person name="Triplett B.A."/>
        </authorList>
    </citation>
    <scope>NUCLEOTIDE SEQUENCE [LARGE SCALE GENOMIC DNA]</scope>
    <source>
        <strain evidence="3 4">DSM 14713</strain>
    </source>
</reference>
<dbReference type="Proteomes" id="UP000217289">
    <property type="component" value="Chromosome"/>
</dbReference>
<evidence type="ECO:0000313" key="3">
    <source>
        <dbReference type="EMBL" id="ATB32395.1"/>
    </source>
</evidence>
<feature type="compositionally biased region" description="Basic and acidic residues" evidence="1">
    <location>
        <begin position="394"/>
        <end position="404"/>
    </location>
</feature>
<evidence type="ECO:0008006" key="5">
    <source>
        <dbReference type="Google" id="ProtNLM"/>
    </source>
</evidence>
<sequence length="404" mass="43225">MMSRLAITSLLAAAAAGCAGQQQAQTGGAPISKEERLRITNQSPFDVAVCKTQAPALSQPANQGILVGALLASRPQVMECLVDPKSRGTAETTRLVVKTTVNEQGGSHVISGENLTPEGIACVQKLVDTRVPLTPLAKGAAPVESESTFVHEAGNSPSVRFGLNPGSDFSGNVRLAQAQWCDCYAGYETKAPPTLRANVDLKKASATAADITFDSVGTPEGDQLAACLKGKMMAVPVKLEVDELKFPYRFVHFNSHATEPAADLTPELRLLQLDLVRNQRSADAAIAFGNRANAAEAYDAIVAKYQKTKDWKLIDELKSKCRTLVDSAQAWVNSIESQRQVDQSTVDLARELKAKDAAWGDLEAKTQEIIAVTQQDLDTAKQRLAADQGACPKETTEAAPKKKK</sequence>
<accession>A0A250IKV6</accession>
<keyword evidence="2" id="KW-0732">Signal</keyword>
<organism evidence="3 4">
    <name type="scientific">Melittangium boletus DSM 14713</name>
    <dbReference type="NCBI Taxonomy" id="1294270"/>
    <lineage>
        <taxon>Bacteria</taxon>
        <taxon>Pseudomonadati</taxon>
        <taxon>Myxococcota</taxon>
        <taxon>Myxococcia</taxon>
        <taxon>Myxococcales</taxon>
        <taxon>Cystobacterineae</taxon>
        <taxon>Archangiaceae</taxon>
        <taxon>Melittangium</taxon>
    </lineage>
</organism>